<dbReference type="PANTHER" id="PTHR14950">
    <property type="entry name" value="DICER-RELATED"/>
    <property type="match status" value="1"/>
</dbReference>
<evidence type="ECO:0000259" key="10">
    <source>
        <dbReference type="PROSITE" id="PS50137"/>
    </source>
</evidence>
<dbReference type="GO" id="GO:0005737">
    <property type="term" value="C:cytoplasm"/>
    <property type="evidence" value="ECO:0000318"/>
    <property type="project" value="GO_Central"/>
</dbReference>
<dbReference type="SMART" id="SM00358">
    <property type="entry name" value="DSRM"/>
    <property type="match status" value="1"/>
</dbReference>
<dbReference type="GO" id="GO:0003723">
    <property type="term" value="F:RNA binding"/>
    <property type="evidence" value="ECO:0000318"/>
    <property type="project" value="GO_Central"/>
</dbReference>
<evidence type="ECO:0000256" key="4">
    <source>
        <dbReference type="ARBA" id="ARBA00022723"/>
    </source>
</evidence>
<protein>
    <recommendedName>
        <fullName evidence="14">RNase III domain-containing protein</fullName>
    </recommendedName>
</protein>
<evidence type="ECO:0008006" key="14">
    <source>
        <dbReference type="Google" id="ProtNLM"/>
    </source>
</evidence>
<keyword evidence="4" id="KW-0479">Metal-binding</keyword>
<evidence type="ECO:0000259" key="11">
    <source>
        <dbReference type="PROSITE" id="PS50142"/>
    </source>
</evidence>
<gene>
    <name evidence="12" type="ORF">LSAT_V11C700384930</name>
</gene>
<dbReference type="Pfam" id="PF00636">
    <property type="entry name" value="Ribonuclease_3"/>
    <property type="match status" value="1"/>
</dbReference>
<comment type="cofactor">
    <cofactor evidence="2">
        <name>Mg(2+)</name>
        <dbReference type="ChEBI" id="CHEBI:18420"/>
    </cofactor>
</comment>
<evidence type="ECO:0000256" key="1">
    <source>
        <dbReference type="ARBA" id="ARBA00001936"/>
    </source>
</evidence>
<dbReference type="InterPro" id="IPR036389">
    <property type="entry name" value="RNase_III_sf"/>
</dbReference>
<dbReference type="SMART" id="SM00535">
    <property type="entry name" value="RIBOc"/>
    <property type="match status" value="1"/>
</dbReference>
<dbReference type="InterPro" id="IPR014720">
    <property type="entry name" value="dsRBD_dom"/>
</dbReference>
<evidence type="ECO:0000256" key="2">
    <source>
        <dbReference type="ARBA" id="ARBA00001946"/>
    </source>
</evidence>
<comment type="caution">
    <text evidence="12">The sequence shown here is derived from an EMBL/GenBank/DDBJ whole genome shotgun (WGS) entry which is preliminary data.</text>
</comment>
<dbReference type="GO" id="GO:0030422">
    <property type="term" value="P:siRNA processing"/>
    <property type="evidence" value="ECO:0000318"/>
    <property type="project" value="GO_Central"/>
</dbReference>
<comment type="cofactor">
    <cofactor evidence="1">
        <name>Mn(2+)</name>
        <dbReference type="ChEBI" id="CHEBI:29035"/>
    </cofactor>
</comment>
<feature type="domain" description="RNase III" evidence="11">
    <location>
        <begin position="205"/>
        <end position="235"/>
    </location>
</feature>
<dbReference type="FunFam" id="1.10.1520.10:FF:000004">
    <property type="entry name" value="Endoribonuclease dicer-like 1"/>
    <property type="match status" value="1"/>
</dbReference>
<accession>A0A9R1X3V7</accession>
<feature type="domain" description="RNase III" evidence="11">
    <location>
        <begin position="41"/>
        <end position="185"/>
    </location>
</feature>
<dbReference type="EMBL" id="NBSK02000007">
    <property type="protein sequence ID" value="KAJ0196969.1"/>
    <property type="molecule type" value="Genomic_DNA"/>
</dbReference>
<reference evidence="12 13" key="1">
    <citation type="journal article" date="2017" name="Nat. Commun.">
        <title>Genome assembly with in vitro proximity ligation data and whole-genome triplication in lettuce.</title>
        <authorList>
            <person name="Reyes-Chin-Wo S."/>
            <person name="Wang Z."/>
            <person name="Yang X."/>
            <person name="Kozik A."/>
            <person name="Arikit S."/>
            <person name="Song C."/>
            <person name="Xia L."/>
            <person name="Froenicke L."/>
            <person name="Lavelle D.O."/>
            <person name="Truco M.J."/>
            <person name="Xia R."/>
            <person name="Zhu S."/>
            <person name="Xu C."/>
            <person name="Xu H."/>
            <person name="Xu X."/>
            <person name="Cox K."/>
            <person name="Korf I."/>
            <person name="Meyers B.C."/>
            <person name="Michelmore R.W."/>
        </authorList>
    </citation>
    <scope>NUCLEOTIDE SEQUENCE [LARGE SCALE GENOMIC DNA]</scope>
    <source>
        <strain evidence="13">cv. Salinas</strain>
        <tissue evidence="12">Seedlings</tissue>
    </source>
</reference>
<evidence type="ECO:0000256" key="5">
    <source>
        <dbReference type="ARBA" id="ARBA00022759"/>
    </source>
</evidence>
<dbReference type="Proteomes" id="UP000235145">
    <property type="component" value="Unassembled WGS sequence"/>
</dbReference>
<proteinExistence type="predicted"/>
<dbReference type="SUPFAM" id="SSF69065">
    <property type="entry name" value="RNase III domain-like"/>
    <property type="match status" value="2"/>
</dbReference>
<dbReference type="Pfam" id="PF00035">
    <property type="entry name" value="dsrm"/>
    <property type="match status" value="1"/>
</dbReference>
<dbReference type="PROSITE" id="PS50142">
    <property type="entry name" value="RNASE_3_2"/>
    <property type="match status" value="2"/>
</dbReference>
<keyword evidence="5" id="KW-0255">Endonuclease</keyword>
<feature type="domain" description="DRBM" evidence="10">
    <location>
        <begin position="329"/>
        <end position="396"/>
    </location>
</feature>
<keyword evidence="7" id="KW-0460">Magnesium</keyword>
<dbReference type="GO" id="GO:0004525">
    <property type="term" value="F:ribonuclease III activity"/>
    <property type="evidence" value="ECO:0000318"/>
    <property type="project" value="GO_Central"/>
</dbReference>
<keyword evidence="6" id="KW-0378">Hydrolase</keyword>
<dbReference type="Gene3D" id="1.10.1520.10">
    <property type="entry name" value="Ribonuclease III domain"/>
    <property type="match status" value="2"/>
</dbReference>
<evidence type="ECO:0000256" key="8">
    <source>
        <dbReference type="ARBA" id="ARBA00022884"/>
    </source>
</evidence>
<evidence type="ECO:0000313" key="12">
    <source>
        <dbReference type="EMBL" id="KAJ0196969.1"/>
    </source>
</evidence>
<keyword evidence="8 9" id="KW-0694">RNA-binding</keyword>
<dbReference type="GO" id="GO:0005634">
    <property type="term" value="C:nucleus"/>
    <property type="evidence" value="ECO:0000318"/>
    <property type="project" value="GO_Central"/>
</dbReference>
<keyword evidence="13" id="KW-1185">Reference proteome</keyword>
<evidence type="ECO:0000256" key="9">
    <source>
        <dbReference type="PROSITE-ProRule" id="PRU00266"/>
    </source>
</evidence>
<dbReference type="SUPFAM" id="SSF54768">
    <property type="entry name" value="dsRNA-binding domain-like"/>
    <property type="match status" value="1"/>
</dbReference>
<sequence>MFPDVHETESEKIVYTYNIDDLVMEESQSSGQCMTNMEDSIATVEAILKYKFNNKSLLEAALTHSSYSGSHSQSYQRLELLGDSVLGLVTANVVYLAYPDLDPGQISNLRAANISNEKLARVAVCSGLYKYVRHKNISLNDKVREFVIAVEEEDGMVVYGGKMKAPKVLADIVGSVAGAVYEDCGFNLQILWVVREFVIAVEEDEMVDYGEQMKAPKVLADIVESVAGAVYEDCGFNLQKLWVVIRELLEPMIMLNVLEKQSQPVTMIYEACEKEGKIVDTKKGRKEKKENVKLHAAEVALSKLTRLKSTDAVSLHMDVDCGEATEIKGAKLKIHQFCNRRKWPKGTYRIEQELGPAHNRRYIASVQIELSDKIFFTKGEERSKVKAAENSAASIMFSSLRDLGY</sequence>
<organism evidence="12 13">
    <name type="scientific">Lactuca sativa</name>
    <name type="common">Garden lettuce</name>
    <dbReference type="NCBI Taxonomy" id="4236"/>
    <lineage>
        <taxon>Eukaryota</taxon>
        <taxon>Viridiplantae</taxon>
        <taxon>Streptophyta</taxon>
        <taxon>Embryophyta</taxon>
        <taxon>Tracheophyta</taxon>
        <taxon>Spermatophyta</taxon>
        <taxon>Magnoliopsida</taxon>
        <taxon>eudicotyledons</taxon>
        <taxon>Gunneridae</taxon>
        <taxon>Pentapetalae</taxon>
        <taxon>asterids</taxon>
        <taxon>campanulids</taxon>
        <taxon>Asterales</taxon>
        <taxon>Asteraceae</taxon>
        <taxon>Cichorioideae</taxon>
        <taxon>Cichorieae</taxon>
        <taxon>Lactucinae</taxon>
        <taxon>Lactuca</taxon>
    </lineage>
</organism>
<name>A0A9R1X3V7_LACSA</name>
<dbReference type="PROSITE" id="PS50137">
    <property type="entry name" value="DS_RBD"/>
    <property type="match status" value="1"/>
</dbReference>
<evidence type="ECO:0000313" key="13">
    <source>
        <dbReference type="Proteomes" id="UP000235145"/>
    </source>
</evidence>
<dbReference type="AlphaFoldDB" id="A0A9R1X3V7"/>
<dbReference type="GO" id="GO:0046872">
    <property type="term" value="F:metal ion binding"/>
    <property type="evidence" value="ECO:0007669"/>
    <property type="project" value="UniProtKB-KW"/>
</dbReference>
<evidence type="ECO:0000256" key="7">
    <source>
        <dbReference type="ARBA" id="ARBA00022842"/>
    </source>
</evidence>
<evidence type="ECO:0000256" key="6">
    <source>
        <dbReference type="ARBA" id="ARBA00022801"/>
    </source>
</evidence>
<dbReference type="CDD" id="cd00593">
    <property type="entry name" value="RIBOc"/>
    <property type="match status" value="1"/>
</dbReference>
<dbReference type="InterPro" id="IPR000999">
    <property type="entry name" value="RNase_III_dom"/>
</dbReference>
<keyword evidence="3" id="KW-0540">Nuclease</keyword>
<evidence type="ECO:0000256" key="3">
    <source>
        <dbReference type="ARBA" id="ARBA00022722"/>
    </source>
</evidence>
<dbReference type="Gene3D" id="3.30.160.20">
    <property type="match status" value="1"/>
</dbReference>
<dbReference type="PANTHER" id="PTHR14950:SF49">
    <property type="entry name" value="RIBONUCLEASE 3-LIKE PROTEIN 2-RELATED"/>
    <property type="match status" value="1"/>
</dbReference>